<organism evidence="2 3">
    <name type="scientific">Dichotomopilus funicola</name>
    <dbReference type="NCBI Taxonomy" id="1934379"/>
    <lineage>
        <taxon>Eukaryota</taxon>
        <taxon>Fungi</taxon>
        <taxon>Dikarya</taxon>
        <taxon>Ascomycota</taxon>
        <taxon>Pezizomycotina</taxon>
        <taxon>Sordariomycetes</taxon>
        <taxon>Sordariomycetidae</taxon>
        <taxon>Sordariales</taxon>
        <taxon>Chaetomiaceae</taxon>
        <taxon>Dichotomopilus</taxon>
    </lineage>
</organism>
<proteinExistence type="predicted"/>
<evidence type="ECO:0000259" key="1">
    <source>
        <dbReference type="Pfam" id="PF00117"/>
    </source>
</evidence>
<gene>
    <name evidence="2" type="ORF">C8A04DRAFT_35287</name>
</gene>
<dbReference type="CDD" id="cd01741">
    <property type="entry name" value="GATase1_1"/>
    <property type="match status" value="1"/>
</dbReference>
<dbReference type="RefSeq" id="XP_062639367.1">
    <property type="nucleotide sequence ID" value="XM_062783111.1"/>
</dbReference>
<dbReference type="Proteomes" id="UP001302676">
    <property type="component" value="Unassembled WGS sequence"/>
</dbReference>
<dbReference type="PROSITE" id="PS51273">
    <property type="entry name" value="GATASE_TYPE_1"/>
    <property type="match status" value="1"/>
</dbReference>
<dbReference type="GO" id="GO:0005829">
    <property type="term" value="C:cytosol"/>
    <property type="evidence" value="ECO:0007669"/>
    <property type="project" value="TreeGrafter"/>
</dbReference>
<dbReference type="GO" id="GO:0005634">
    <property type="term" value="C:nucleus"/>
    <property type="evidence" value="ECO:0007669"/>
    <property type="project" value="TreeGrafter"/>
</dbReference>
<feature type="domain" description="Glutamine amidotransferase" evidence="1">
    <location>
        <begin position="64"/>
        <end position="200"/>
    </location>
</feature>
<dbReference type="EMBL" id="MU853564">
    <property type="protein sequence ID" value="KAK4145996.1"/>
    <property type="molecule type" value="Genomic_DNA"/>
</dbReference>
<reference evidence="2" key="1">
    <citation type="journal article" date="2023" name="Mol. Phylogenet. Evol.">
        <title>Genome-scale phylogeny and comparative genomics of the fungal order Sordariales.</title>
        <authorList>
            <person name="Hensen N."/>
            <person name="Bonometti L."/>
            <person name="Westerberg I."/>
            <person name="Brannstrom I.O."/>
            <person name="Guillou S."/>
            <person name="Cros-Aarteil S."/>
            <person name="Calhoun S."/>
            <person name="Haridas S."/>
            <person name="Kuo A."/>
            <person name="Mondo S."/>
            <person name="Pangilinan J."/>
            <person name="Riley R."/>
            <person name="LaButti K."/>
            <person name="Andreopoulos B."/>
            <person name="Lipzen A."/>
            <person name="Chen C."/>
            <person name="Yan M."/>
            <person name="Daum C."/>
            <person name="Ng V."/>
            <person name="Clum A."/>
            <person name="Steindorff A."/>
            <person name="Ohm R.A."/>
            <person name="Martin F."/>
            <person name="Silar P."/>
            <person name="Natvig D.O."/>
            <person name="Lalanne C."/>
            <person name="Gautier V."/>
            <person name="Ament-Velasquez S.L."/>
            <person name="Kruys A."/>
            <person name="Hutchinson M.I."/>
            <person name="Powell A.J."/>
            <person name="Barry K."/>
            <person name="Miller A.N."/>
            <person name="Grigoriev I.V."/>
            <person name="Debuchy R."/>
            <person name="Gladieux P."/>
            <person name="Hiltunen Thoren M."/>
            <person name="Johannesson H."/>
        </authorList>
    </citation>
    <scope>NUCLEOTIDE SEQUENCE</scope>
    <source>
        <strain evidence="2">CBS 141.50</strain>
    </source>
</reference>
<dbReference type="PANTHER" id="PTHR42695">
    <property type="entry name" value="GLUTAMINE AMIDOTRANSFERASE YLR126C-RELATED"/>
    <property type="match status" value="1"/>
</dbReference>
<evidence type="ECO:0000313" key="3">
    <source>
        <dbReference type="Proteomes" id="UP001302676"/>
    </source>
</evidence>
<dbReference type="Gene3D" id="3.40.50.880">
    <property type="match status" value="1"/>
</dbReference>
<dbReference type="SUPFAM" id="SSF52317">
    <property type="entry name" value="Class I glutamine amidotransferase-like"/>
    <property type="match status" value="1"/>
</dbReference>
<dbReference type="PANTHER" id="PTHR42695:SF5">
    <property type="entry name" value="GLUTAMINE AMIDOTRANSFERASE YLR126C-RELATED"/>
    <property type="match status" value="1"/>
</dbReference>
<dbReference type="InterPro" id="IPR029062">
    <property type="entry name" value="Class_I_gatase-like"/>
</dbReference>
<dbReference type="Pfam" id="PF00117">
    <property type="entry name" value="GATase"/>
    <property type="match status" value="1"/>
</dbReference>
<comment type="caution">
    <text evidence="2">The sequence shown here is derived from an EMBL/GenBank/DDBJ whole genome shotgun (WGS) entry which is preliminary data.</text>
</comment>
<name>A0AAN6V9E3_9PEZI</name>
<dbReference type="InterPro" id="IPR044992">
    <property type="entry name" value="ChyE-like"/>
</dbReference>
<evidence type="ECO:0000313" key="2">
    <source>
        <dbReference type="EMBL" id="KAK4145996.1"/>
    </source>
</evidence>
<keyword evidence="3" id="KW-1185">Reference proteome</keyword>
<accession>A0AAN6V9E3</accession>
<protein>
    <recommendedName>
        <fullName evidence="1">Glutamine amidotransferase domain-containing protein</fullName>
    </recommendedName>
</protein>
<dbReference type="InterPro" id="IPR017926">
    <property type="entry name" value="GATASE"/>
</dbReference>
<dbReference type="GeneID" id="87819724"/>
<dbReference type="AlphaFoldDB" id="A0AAN6V9E3"/>
<reference evidence="2" key="2">
    <citation type="submission" date="2023-05" db="EMBL/GenBank/DDBJ databases">
        <authorList>
            <consortium name="Lawrence Berkeley National Laboratory"/>
            <person name="Steindorff A."/>
            <person name="Hensen N."/>
            <person name="Bonometti L."/>
            <person name="Westerberg I."/>
            <person name="Brannstrom I.O."/>
            <person name="Guillou S."/>
            <person name="Cros-Aarteil S."/>
            <person name="Calhoun S."/>
            <person name="Haridas S."/>
            <person name="Kuo A."/>
            <person name="Mondo S."/>
            <person name="Pangilinan J."/>
            <person name="Riley R."/>
            <person name="Labutti K."/>
            <person name="Andreopoulos B."/>
            <person name="Lipzen A."/>
            <person name="Chen C."/>
            <person name="Yanf M."/>
            <person name="Daum C."/>
            <person name="Ng V."/>
            <person name="Clum A."/>
            <person name="Ohm R."/>
            <person name="Martin F."/>
            <person name="Silar P."/>
            <person name="Natvig D."/>
            <person name="Lalanne C."/>
            <person name="Gautier V."/>
            <person name="Ament-Velasquez S.L."/>
            <person name="Kruys A."/>
            <person name="Hutchinson M.I."/>
            <person name="Powell A.J."/>
            <person name="Barry K."/>
            <person name="Miller A.N."/>
            <person name="Grigoriev I.V."/>
            <person name="Debuchy R."/>
            <person name="Gladieux P."/>
            <person name="Thoren M.H."/>
            <person name="Johannesson H."/>
        </authorList>
    </citation>
    <scope>NUCLEOTIDE SEQUENCE</scope>
    <source>
        <strain evidence="2">CBS 141.50</strain>
    </source>
</reference>
<sequence length="250" mass="27142">MPLRLAILEADTPVPASNARYGGYRGVFRHLLTRAVSPIPLDSVVTLTGHDVVSGDPATVYPDLNNIDAVLVSGSKHNAFGDDAWILGLVEFVGRALADGRVRVVGVCFGHQIVARAMGLTVGRSEGGWEVSVTETGLTERGREVFGRDVLKIQQMHRDIVFGLPDGAELLASTEKCANHGFLIPNKVITVQGHPEFTDDIMDEILELRHASGVLTDAEYASGKTRNKQEHDGVFMAQVFLKFLLDQQQG</sequence>